<accession>A0A1C7N143</accession>
<evidence type="ECO:0000256" key="1">
    <source>
        <dbReference type="SAM" id="Coils"/>
    </source>
</evidence>
<protein>
    <submittedName>
        <fullName evidence="3">Uncharacterized protein</fullName>
    </submittedName>
</protein>
<evidence type="ECO:0000256" key="2">
    <source>
        <dbReference type="SAM" id="MobiDB-lite"/>
    </source>
</evidence>
<dbReference type="GO" id="GO:0003688">
    <property type="term" value="F:DNA replication origin binding"/>
    <property type="evidence" value="ECO:0007669"/>
    <property type="project" value="TreeGrafter"/>
</dbReference>
<feature type="compositionally biased region" description="Basic and acidic residues" evidence="2">
    <location>
        <begin position="1"/>
        <end position="12"/>
    </location>
</feature>
<dbReference type="InParanoid" id="A0A1C7N143"/>
<dbReference type="PANTHER" id="PTHR42048:SF1">
    <property type="entry name" value="ARS-BINDING PROTEIN 2"/>
    <property type="match status" value="1"/>
</dbReference>
<dbReference type="STRING" id="101091.A0A1C7N143"/>
<dbReference type="OrthoDB" id="2104370at2759"/>
<feature type="compositionally biased region" description="Acidic residues" evidence="2">
    <location>
        <begin position="567"/>
        <end position="586"/>
    </location>
</feature>
<evidence type="ECO:0000313" key="4">
    <source>
        <dbReference type="Proteomes" id="UP000093000"/>
    </source>
</evidence>
<dbReference type="Proteomes" id="UP000093000">
    <property type="component" value="Unassembled WGS sequence"/>
</dbReference>
<organism evidence="3 4">
    <name type="scientific">Choanephora cucurbitarum</name>
    <dbReference type="NCBI Taxonomy" id="101091"/>
    <lineage>
        <taxon>Eukaryota</taxon>
        <taxon>Fungi</taxon>
        <taxon>Fungi incertae sedis</taxon>
        <taxon>Mucoromycota</taxon>
        <taxon>Mucoromycotina</taxon>
        <taxon>Mucoromycetes</taxon>
        <taxon>Mucorales</taxon>
        <taxon>Mucorineae</taxon>
        <taxon>Choanephoraceae</taxon>
        <taxon>Choanephoroideae</taxon>
        <taxon>Choanephora</taxon>
    </lineage>
</organism>
<dbReference type="PANTHER" id="PTHR42048">
    <property type="entry name" value="ARS-BINDING PROTEIN 2"/>
    <property type="match status" value="1"/>
</dbReference>
<feature type="region of interest" description="Disordered" evidence="2">
    <location>
        <begin position="559"/>
        <end position="592"/>
    </location>
</feature>
<feature type="coiled-coil region" evidence="1">
    <location>
        <begin position="503"/>
        <end position="530"/>
    </location>
</feature>
<feature type="region of interest" description="Disordered" evidence="2">
    <location>
        <begin position="411"/>
        <end position="491"/>
    </location>
</feature>
<feature type="compositionally biased region" description="Basic and acidic residues" evidence="2">
    <location>
        <begin position="322"/>
        <end position="334"/>
    </location>
</feature>
<dbReference type="Pfam" id="PF09441">
    <property type="entry name" value="Abp2"/>
    <property type="match status" value="1"/>
</dbReference>
<feature type="compositionally biased region" description="Acidic residues" evidence="2">
    <location>
        <begin position="425"/>
        <end position="444"/>
    </location>
</feature>
<evidence type="ECO:0000313" key="3">
    <source>
        <dbReference type="EMBL" id="OBZ82803.1"/>
    </source>
</evidence>
<dbReference type="InterPro" id="IPR018562">
    <property type="entry name" value="ARS-binding_2"/>
</dbReference>
<gene>
    <name evidence="3" type="ORF">A0J61_09149</name>
</gene>
<comment type="caution">
    <text evidence="3">The sequence shown here is derived from an EMBL/GenBank/DDBJ whole genome shotgun (WGS) entry which is preliminary data.</text>
</comment>
<feature type="region of interest" description="Disordered" evidence="2">
    <location>
        <begin position="322"/>
        <end position="344"/>
    </location>
</feature>
<dbReference type="AlphaFoldDB" id="A0A1C7N143"/>
<feature type="compositionally biased region" description="Low complexity" evidence="2">
    <location>
        <begin position="481"/>
        <end position="491"/>
    </location>
</feature>
<dbReference type="EMBL" id="LUGH01000784">
    <property type="protein sequence ID" value="OBZ82803.1"/>
    <property type="molecule type" value="Genomic_DNA"/>
</dbReference>
<proteinExistence type="predicted"/>
<sequence>MNLSDLVHRTAGENKTAIPSRLNTNDNTSNNSTSALFSHLDPSSPSNVLSSFSRQDTPSFLFSMTNTDWMNNSVFFNSINGTEIEPLPQEANPIFVQQKPQTPNKSAFHTFNLSPTKSFDRQEMIVMPHTTTKTTTTTTTMDHTVAVTLTEPSIQPAENISPIVTTSPSLANEHQSLSMIKGNHRLSVNGDNVTANNIAEGYIQFVLCHDESYIGDGIESLVYAKRKFCSVPKTADISYSTWDIYQLVLKLHKREIKNWSQLVGQLGLQDMTGRPQFAQRVKRWMHRYKIDCYFDYLLGNDYEFHSPSGKYSGCLTMGNYKKRDNPHPDQTTKSDEEDVEETSIDQQRIPILLAGSRKRMRDYSQNSTQMIENAQKYLRLHQSESDHEEEDEDMSIMNIYDQDVTIDQQKLDSFGKTPTEHNSEDDKEMEEEEEGFGEEEEDELASSSSSPSSPIRIVIPSPKIAQKPSPAKPISHSTPELSSHLYKPSLLPSLPPLSACSNCKSQENKVATLEKEISSLKSLVFELETKSKKQSVQINKLLRQRDRTERWRKQVIADLARGPLISSDDDDDDEEEEEEEDEEEEERSALIP</sequence>
<name>A0A1C7N143_9FUNG</name>
<keyword evidence="1" id="KW-0175">Coiled coil</keyword>
<feature type="compositionally biased region" description="Low complexity" evidence="2">
    <location>
        <begin position="23"/>
        <end position="34"/>
    </location>
</feature>
<feature type="region of interest" description="Disordered" evidence="2">
    <location>
        <begin position="1"/>
        <end position="40"/>
    </location>
</feature>
<keyword evidence="4" id="KW-1185">Reference proteome</keyword>
<reference evidence="3 4" key="1">
    <citation type="submission" date="2016-03" db="EMBL/GenBank/DDBJ databases">
        <title>Choanephora cucurbitarum.</title>
        <authorList>
            <person name="Min B."/>
            <person name="Park H."/>
            <person name="Park J.-H."/>
            <person name="Shin H.-D."/>
            <person name="Choi I.-G."/>
        </authorList>
    </citation>
    <scope>NUCLEOTIDE SEQUENCE [LARGE SCALE GENOMIC DNA]</scope>
    <source>
        <strain evidence="3 4">KUS-F28377</strain>
    </source>
</reference>